<proteinExistence type="predicted"/>
<accession>A0A1L7N0Y7</accession>
<evidence type="ECO:0000313" key="1">
    <source>
        <dbReference type="EMBL" id="BAW19139.1"/>
    </source>
</evidence>
<keyword evidence="2" id="KW-1185">Reference proteome</keyword>
<reference evidence="1 2" key="1">
    <citation type="submission" date="2016-12" db="EMBL/GenBank/DDBJ databases">
        <title>Characterization of two jumbo phages RP12 and RP31 infecting the phytopathogen Ralstonia solanacearum.</title>
        <authorList>
            <person name="Kawasaki T."/>
            <person name="Yoshikawa G."/>
            <person name="Ogata H."/>
            <person name="Yamada T."/>
        </authorList>
    </citation>
    <scope>NUCLEOTIDE SEQUENCE [LARGE SCALE GENOMIC DNA]</scope>
    <source>
        <strain evidence="1 2">RP12</strain>
    </source>
</reference>
<sequence>MNIEVSVMDEQSNTPKIVEAVDAAVASKEGGRDDIHPDQDVADRSYDAFRRAIGAHITAALQSGKVLVQEKATYGTRPGEYLASYGPLNFFHWRNALPASMHQHFNCDYCRSVWAEMAGIAAMDENGQLSYPVLEAARSIADSDEIIAKVMEELSNGERSRPGYMPLARLSEKLLTERVVGGFQHFYGVEDVNLVREYNRKRTSFADFQYVDRLFQQIIWHGLNVDLLAKVLVYVKANIGDQDHTALGRGDALVELIRSVRRVQTESRNGPLYLWSLLQVNDNSWMRHINGSLLGIVLDVTIELKDSDDMAAALTRVKALLKQATAGENYKQKTAEASEASLEQTFKFLTENNLRGSLSRRLLPLDEAKQVVWKGAAAEQVEAGPVGSALDAAFGELKQQKNPDLKANAKMDEILGDVEVRKTMSLIEFIRGLSEYQSLEITHESTSMLPVFVTAAAEEGDHAQLLNFVDGIHDTSLLLTTPQPYHYSVIAEWAGETSIVTPPASIDVAAVVRVARPEQEDSGYILHIEGFAPNFYNALSQYGSCILGTMIRSEHFGHSRALTELSKKMPMDVSAGGKGVGGIFCRVGTVLLAKLKNGTFERITITSVR</sequence>
<dbReference type="GeneID" id="40074560"/>
<dbReference type="RefSeq" id="YP_009598858.1">
    <property type="nucleotide sequence ID" value="NC_041911.1"/>
</dbReference>
<dbReference type="KEGG" id="vg:40074560"/>
<evidence type="ECO:0000313" key="2">
    <source>
        <dbReference type="Proteomes" id="UP000222831"/>
    </source>
</evidence>
<organism evidence="1 2">
    <name type="scientific">Ralstonia phage RP12</name>
    <dbReference type="NCBI Taxonomy" id="1923889"/>
    <lineage>
        <taxon>Viruses</taxon>
        <taxon>Duplodnaviria</taxon>
        <taxon>Heunggongvirae</taxon>
        <taxon>Uroviricota</taxon>
        <taxon>Caudoviricetes</taxon>
        <taxon>Chimalliviridae</taxon>
        <taxon>Ripduovirus</taxon>
        <taxon>Ripduovirus RP12</taxon>
    </lineage>
</organism>
<dbReference type="EMBL" id="AP017924">
    <property type="protein sequence ID" value="BAW19139.1"/>
    <property type="molecule type" value="Genomic_DNA"/>
</dbReference>
<name>A0A1L7N0Y7_9CAUD</name>
<protein>
    <submittedName>
        <fullName evidence="1">Uncharacterized protein</fullName>
    </submittedName>
</protein>
<dbReference type="Proteomes" id="UP000222831">
    <property type="component" value="Segment"/>
</dbReference>